<feature type="compositionally biased region" description="Low complexity" evidence="1">
    <location>
        <begin position="547"/>
        <end position="562"/>
    </location>
</feature>
<proteinExistence type="predicted"/>
<feature type="region of interest" description="Disordered" evidence="1">
    <location>
        <begin position="403"/>
        <end position="437"/>
    </location>
</feature>
<dbReference type="EMBL" id="JAEHOE010000009">
    <property type="protein sequence ID" value="KAG2498561.1"/>
    <property type="molecule type" value="Genomic_DNA"/>
</dbReference>
<feature type="region of interest" description="Disordered" evidence="1">
    <location>
        <begin position="496"/>
        <end position="519"/>
    </location>
</feature>
<gene>
    <name evidence="2" type="ORF">HYH03_003312</name>
</gene>
<keyword evidence="3" id="KW-1185">Reference proteome</keyword>
<feature type="region of interest" description="Disordered" evidence="1">
    <location>
        <begin position="76"/>
        <end position="146"/>
    </location>
</feature>
<organism evidence="2 3">
    <name type="scientific">Edaphochlamys debaryana</name>
    <dbReference type="NCBI Taxonomy" id="47281"/>
    <lineage>
        <taxon>Eukaryota</taxon>
        <taxon>Viridiplantae</taxon>
        <taxon>Chlorophyta</taxon>
        <taxon>core chlorophytes</taxon>
        <taxon>Chlorophyceae</taxon>
        <taxon>CS clade</taxon>
        <taxon>Chlamydomonadales</taxon>
        <taxon>Chlamydomonadales incertae sedis</taxon>
        <taxon>Edaphochlamys</taxon>
    </lineage>
</organism>
<reference evidence="2" key="1">
    <citation type="journal article" date="2020" name="bioRxiv">
        <title>Comparative genomics of Chlamydomonas.</title>
        <authorList>
            <person name="Craig R.J."/>
            <person name="Hasan A.R."/>
            <person name="Ness R.W."/>
            <person name="Keightley P.D."/>
        </authorList>
    </citation>
    <scope>NUCLEOTIDE SEQUENCE</scope>
    <source>
        <strain evidence="2">CCAP 11/70</strain>
    </source>
</reference>
<evidence type="ECO:0000313" key="3">
    <source>
        <dbReference type="Proteomes" id="UP000612055"/>
    </source>
</evidence>
<feature type="compositionally biased region" description="Acidic residues" evidence="1">
    <location>
        <begin position="126"/>
        <end position="141"/>
    </location>
</feature>
<comment type="caution">
    <text evidence="2">The sequence shown here is derived from an EMBL/GenBank/DDBJ whole genome shotgun (WGS) entry which is preliminary data.</text>
</comment>
<evidence type="ECO:0000313" key="2">
    <source>
        <dbReference type="EMBL" id="KAG2498561.1"/>
    </source>
</evidence>
<evidence type="ECO:0000256" key="1">
    <source>
        <dbReference type="SAM" id="MobiDB-lite"/>
    </source>
</evidence>
<feature type="region of interest" description="Disordered" evidence="1">
    <location>
        <begin position="535"/>
        <end position="562"/>
    </location>
</feature>
<feature type="compositionally biased region" description="Low complexity" evidence="1">
    <location>
        <begin position="107"/>
        <end position="125"/>
    </location>
</feature>
<protein>
    <submittedName>
        <fullName evidence="2">Uncharacterized protein</fullName>
    </submittedName>
</protein>
<feature type="region of interest" description="Disordered" evidence="1">
    <location>
        <begin position="1"/>
        <end position="20"/>
    </location>
</feature>
<accession>A0A835YCY9</accession>
<name>A0A835YCY9_9CHLO</name>
<dbReference type="AlphaFoldDB" id="A0A835YCY9"/>
<sequence length="691" mass="68306">MAPGHPAHNMNLDPDSGKRKPEAHEVLRYAREKHGESMQYVLQHALKNAPNRVGMARLQFGDGEYSAAVASMQMLSSSAASRRPEPLPEVQEPVPLTRTLSRTPSMSGARARSARSNAGAAYSDNSSDDDADGSGSEEDSEAAQRRHLIRRLSSISAAAAAAALGTYGGGGGTGSSRRSTRTGDDEARRASVMGGGGGGGDDGLGTGDGAGDGDVYMSLHRPRLGLGSRPASLSGLPPAASLLDGPGPPPVRNSISGTAACGAGPVFPRVSISNAPPSAGGLAGSPTGSAAASPYSSGAVKRVSLKGNAMIGAVGVDGATERADRLLRCLRNQGTPPTAGTTGSESDGMGLIGTGFTPYAPYGNGALDTEIGSSSSSSAIARALSGRSLRLMTQFPARLSNGGGLQLPDIGRSASPKLGAESGVNPGSPPPPGLVRARSFRSGARARVDWVDGADGDVNASASAAGGAGGSPLIRNSLSATTTAATGGPGSPGLVGLALSPLSQQAGGGSPCGTAPASVRANSFTGLRSHRRSVEMPVAQGPPSPSPSNSSPGGASPSSPFATTAAASRLSLAPHRVSSRHALMSDTGVRPGGADSELDAAAAASSIGGGAAAAAAALHSRPGSLRSLSGAVAARSVSFSGVSDVIQQQGVEVDRVGEGTEDVAPPAPTALPVLPPSRLASANVRARSCVP</sequence>
<feature type="region of interest" description="Disordered" evidence="1">
    <location>
        <begin position="166"/>
        <end position="209"/>
    </location>
</feature>
<dbReference type="Proteomes" id="UP000612055">
    <property type="component" value="Unassembled WGS sequence"/>
</dbReference>
<feature type="compositionally biased region" description="Gly residues" evidence="1">
    <location>
        <begin position="193"/>
        <end position="209"/>
    </location>
</feature>